<keyword evidence="7" id="KW-1185">Reference proteome</keyword>
<dbReference type="InterPro" id="IPR006115">
    <property type="entry name" value="6PGDH_NADP-bd"/>
</dbReference>
<dbReference type="GO" id="GO:0051287">
    <property type="term" value="F:NAD binding"/>
    <property type="evidence" value="ECO:0007669"/>
    <property type="project" value="InterPro"/>
</dbReference>
<dbReference type="Gene3D" id="1.10.1040.10">
    <property type="entry name" value="N-(1-d-carboxylethyl)-l-norvaline Dehydrogenase, domain 2"/>
    <property type="match status" value="1"/>
</dbReference>
<dbReference type="PANTHER" id="PTHR43060:SF15">
    <property type="entry name" value="3-HYDROXYISOBUTYRATE DEHYDROGENASE-LIKE 1, MITOCHONDRIAL-RELATED"/>
    <property type="match status" value="1"/>
</dbReference>
<dbReference type="PIRSF" id="PIRSF000103">
    <property type="entry name" value="HIBADH"/>
    <property type="match status" value="1"/>
</dbReference>
<dbReference type="GO" id="GO:0050661">
    <property type="term" value="F:NADP binding"/>
    <property type="evidence" value="ECO:0007669"/>
    <property type="project" value="InterPro"/>
</dbReference>
<proteinExistence type="predicted"/>
<dbReference type="InterPro" id="IPR008927">
    <property type="entry name" value="6-PGluconate_DH-like_C_sf"/>
</dbReference>
<feature type="domain" description="3-hydroxyisobutyrate dehydrogenase-like NAD-binding" evidence="5">
    <location>
        <begin position="182"/>
        <end position="299"/>
    </location>
</feature>
<evidence type="ECO:0000313" key="6">
    <source>
        <dbReference type="EMBL" id="OAO18007.1"/>
    </source>
</evidence>
<comment type="caution">
    <text evidence="6">The sequence shown here is derived from an EMBL/GenBank/DDBJ whole genome shotgun (WGS) entry which is preliminary data.</text>
</comment>
<dbReference type="STRING" id="478820.A0A196SP98"/>
<accession>A0A196SP98</accession>
<dbReference type="PANTHER" id="PTHR43060">
    <property type="entry name" value="3-HYDROXYISOBUTYRATE DEHYDROGENASE-LIKE 1, MITOCHONDRIAL-RELATED"/>
    <property type="match status" value="1"/>
</dbReference>
<dbReference type="Proteomes" id="UP000078348">
    <property type="component" value="Unassembled WGS sequence"/>
</dbReference>
<evidence type="ECO:0000256" key="1">
    <source>
        <dbReference type="ARBA" id="ARBA00023002"/>
    </source>
</evidence>
<evidence type="ECO:0000259" key="4">
    <source>
        <dbReference type="Pfam" id="PF03446"/>
    </source>
</evidence>
<dbReference type="InterPro" id="IPR015815">
    <property type="entry name" value="HIBADH-related"/>
</dbReference>
<feature type="active site" evidence="3">
    <location>
        <position position="188"/>
    </location>
</feature>
<keyword evidence="1" id="KW-0560">Oxidoreductase</keyword>
<evidence type="ECO:0000313" key="7">
    <source>
        <dbReference type="Proteomes" id="UP000078348"/>
    </source>
</evidence>
<sequence length="318" mass="33934">MNCSLALRRFFSTISPKTTRVGWVGTGVMGKSMCQHIIDNGYQCTVYNRTLSKCDPLIAKGAKLAKSPIEVAQNSDIVFSIVGYPSDVREITLGEKGILKGLKKGGIYVDMTTSQPSLAQEINAVCKEKGFNSLDAPVSGGDIGARDGKLSIMVGGDKNVFDDVIPLFKCMGTNIKYMGGAGCGQHTKMVNQILISTMMIGVCEGLLYGYKAGLNLDEVIAAVGAGAAGSWSINNLGPRMIKRNFDPGFFVDHFIKDMGIALDEAKRMNLSLPGLALANQLYLSVKAQGNGKLGTQALMLALESMNGMKDGISVQKKN</sequence>
<dbReference type="Gene3D" id="3.40.50.720">
    <property type="entry name" value="NAD(P)-binding Rossmann-like Domain"/>
    <property type="match status" value="1"/>
</dbReference>
<evidence type="ECO:0000259" key="5">
    <source>
        <dbReference type="Pfam" id="PF14833"/>
    </source>
</evidence>
<dbReference type="SUPFAM" id="SSF48179">
    <property type="entry name" value="6-phosphogluconate dehydrogenase C-terminal domain-like"/>
    <property type="match status" value="1"/>
</dbReference>
<dbReference type="AlphaFoldDB" id="A0A196SP98"/>
<evidence type="ECO:0000256" key="3">
    <source>
        <dbReference type="PIRSR" id="PIRSR000103-1"/>
    </source>
</evidence>
<feature type="domain" description="6-phosphogluconate dehydrogenase NADP-binding" evidence="4">
    <location>
        <begin position="20"/>
        <end position="179"/>
    </location>
</feature>
<name>A0A196SP98_BLAHN</name>
<dbReference type="SUPFAM" id="SSF51735">
    <property type="entry name" value="NAD(P)-binding Rossmann-fold domains"/>
    <property type="match status" value="1"/>
</dbReference>
<dbReference type="GO" id="GO:0016491">
    <property type="term" value="F:oxidoreductase activity"/>
    <property type="evidence" value="ECO:0007669"/>
    <property type="project" value="UniProtKB-KW"/>
</dbReference>
<dbReference type="InterPro" id="IPR036291">
    <property type="entry name" value="NAD(P)-bd_dom_sf"/>
</dbReference>
<evidence type="ECO:0000256" key="2">
    <source>
        <dbReference type="ARBA" id="ARBA00023027"/>
    </source>
</evidence>
<dbReference type="InterPro" id="IPR013328">
    <property type="entry name" value="6PGD_dom2"/>
</dbReference>
<dbReference type="Pfam" id="PF03446">
    <property type="entry name" value="NAD_binding_2"/>
    <property type="match status" value="1"/>
</dbReference>
<protein>
    <submittedName>
        <fullName evidence="6">3-hydroxyisobutyrate dehydrogenase</fullName>
    </submittedName>
</protein>
<gene>
    <name evidence="6" type="ORF">AV274_0250</name>
</gene>
<dbReference type="InterPro" id="IPR029154">
    <property type="entry name" value="HIBADH-like_NADP-bd"/>
</dbReference>
<keyword evidence="2" id="KW-0520">NAD</keyword>
<dbReference type="OrthoDB" id="435038at2759"/>
<reference evidence="6 7" key="1">
    <citation type="submission" date="2016-05" db="EMBL/GenBank/DDBJ databases">
        <title>Nuclear genome of Blastocystis sp. subtype 1 NandII.</title>
        <authorList>
            <person name="Gentekaki E."/>
            <person name="Curtis B."/>
            <person name="Stairs C."/>
            <person name="Eme L."/>
            <person name="Herman E."/>
            <person name="Klimes V."/>
            <person name="Arias M.C."/>
            <person name="Elias M."/>
            <person name="Hilliou F."/>
            <person name="Klute M."/>
            <person name="Malik S.-B."/>
            <person name="Pightling A."/>
            <person name="Rachubinski R."/>
            <person name="Salas D."/>
            <person name="Schlacht A."/>
            <person name="Suga H."/>
            <person name="Archibald J."/>
            <person name="Ball S.G."/>
            <person name="Clark G."/>
            <person name="Dacks J."/>
            <person name="Van Der Giezen M."/>
            <person name="Tsaousis A."/>
            <person name="Roger A."/>
        </authorList>
    </citation>
    <scope>NUCLEOTIDE SEQUENCE [LARGE SCALE GENOMIC DNA]</scope>
    <source>
        <strain evidence="7">ATCC 50177 / NandII</strain>
    </source>
</reference>
<dbReference type="Pfam" id="PF14833">
    <property type="entry name" value="NAD_binding_11"/>
    <property type="match status" value="1"/>
</dbReference>
<organism evidence="6 7">
    <name type="scientific">Blastocystis sp. subtype 1 (strain ATCC 50177 / NandII)</name>
    <dbReference type="NCBI Taxonomy" id="478820"/>
    <lineage>
        <taxon>Eukaryota</taxon>
        <taxon>Sar</taxon>
        <taxon>Stramenopiles</taxon>
        <taxon>Bigyra</taxon>
        <taxon>Opalozoa</taxon>
        <taxon>Opalinata</taxon>
        <taxon>Blastocystidae</taxon>
        <taxon>Blastocystis</taxon>
    </lineage>
</organism>
<dbReference type="EMBL" id="LXWW01000011">
    <property type="protein sequence ID" value="OAO18007.1"/>
    <property type="molecule type" value="Genomic_DNA"/>
</dbReference>